<proteinExistence type="predicted"/>
<evidence type="ECO:0000256" key="1">
    <source>
        <dbReference type="SAM" id="Phobius"/>
    </source>
</evidence>
<feature type="transmembrane region" description="Helical" evidence="1">
    <location>
        <begin position="60"/>
        <end position="83"/>
    </location>
</feature>
<dbReference type="Proteomes" id="UP001501057">
    <property type="component" value="Unassembled WGS sequence"/>
</dbReference>
<accession>A0ABN2JGG8</accession>
<name>A0ABN2JGG8_9ACTN</name>
<keyword evidence="1" id="KW-0812">Transmembrane</keyword>
<evidence type="ECO:0000313" key="3">
    <source>
        <dbReference type="EMBL" id="GAA1725250.1"/>
    </source>
</evidence>
<gene>
    <name evidence="3" type="ORF">GCM10009710_02500</name>
</gene>
<evidence type="ECO:0000313" key="4">
    <source>
        <dbReference type="Proteomes" id="UP001501057"/>
    </source>
</evidence>
<comment type="caution">
    <text evidence="3">The sequence shown here is derived from an EMBL/GenBank/DDBJ whole genome shotgun (WGS) entry which is preliminary data.</text>
</comment>
<feature type="domain" description="Linalool dehydratase/isomerase" evidence="2">
    <location>
        <begin position="215"/>
        <end position="515"/>
    </location>
</feature>
<keyword evidence="4" id="KW-1185">Reference proteome</keyword>
<reference evidence="3 4" key="1">
    <citation type="journal article" date="2019" name="Int. J. Syst. Evol. Microbiol.">
        <title>The Global Catalogue of Microorganisms (GCM) 10K type strain sequencing project: providing services to taxonomists for standard genome sequencing and annotation.</title>
        <authorList>
            <consortium name="The Broad Institute Genomics Platform"/>
            <consortium name="The Broad Institute Genome Sequencing Center for Infectious Disease"/>
            <person name="Wu L."/>
            <person name="Ma J."/>
        </authorList>
    </citation>
    <scope>NUCLEOTIDE SEQUENCE [LARGE SCALE GENOMIC DNA]</scope>
    <source>
        <strain evidence="3 4">JCM 13518</strain>
    </source>
</reference>
<dbReference type="Pfam" id="PF18566">
    <property type="entry name" value="Ldi"/>
    <property type="match status" value="1"/>
</dbReference>
<dbReference type="RefSeq" id="WP_344196889.1">
    <property type="nucleotide sequence ID" value="NZ_BAAAME010000002.1"/>
</dbReference>
<organism evidence="3 4">
    <name type="scientific">Aeromicrobium alkaliterrae</name>
    <dbReference type="NCBI Taxonomy" id="302168"/>
    <lineage>
        <taxon>Bacteria</taxon>
        <taxon>Bacillati</taxon>
        <taxon>Actinomycetota</taxon>
        <taxon>Actinomycetes</taxon>
        <taxon>Propionibacteriales</taxon>
        <taxon>Nocardioidaceae</taxon>
        <taxon>Aeromicrobium</taxon>
    </lineage>
</organism>
<feature type="transmembrane region" description="Helical" evidence="1">
    <location>
        <begin position="31"/>
        <end position="48"/>
    </location>
</feature>
<keyword evidence="1" id="KW-1133">Transmembrane helix</keyword>
<dbReference type="EMBL" id="BAAAME010000002">
    <property type="protein sequence ID" value="GAA1725250.1"/>
    <property type="molecule type" value="Genomic_DNA"/>
</dbReference>
<feature type="transmembrane region" description="Helical" evidence="1">
    <location>
        <begin position="121"/>
        <end position="140"/>
    </location>
</feature>
<dbReference type="InterPro" id="IPR041411">
    <property type="entry name" value="Ldi"/>
</dbReference>
<feature type="transmembrane region" description="Helical" evidence="1">
    <location>
        <begin position="90"/>
        <end position="109"/>
    </location>
</feature>
<sequence length="630" mass="68850">MTSTLEQRPLLIPVPDGAFGPTTQLRITRSIGVYTALWLIVLVVAGAATGDGWRAAALGLIWPGGGFVASGSFVMAAVVLAIFVLGLVVWWFFGATIVPPLVLAGTAWWGAASADDLDHVGLTLAVGPTLIVLGLLVHLARHRAQVRVGAALNRELATAGLVVGGAPDLAAGLPVAESSAEDLARLRFGLDLALQPVDEFTGFTHLDQYREAALRYQLNALSYGLSMAQFTRTPAFGGYLAEAQRNAIEKMLVRRAWAYWAHENAWGNLKWDPEPVENSENIMLTGFYGLQIGMYETLNDDRYSQPGALAFRWNAKRTYDHSFGSLASSIHRNMNASDYTLFPCEPNWIYTVCNTFGINTLVSHDRLHGTAYATEVQPKLQAAYDREFVRPDGKLLGVRAAHLGMTWNFWASPSVQTTTTYWMHAALPELSLRTWWLLKRGLEIRDGILHLPTFATKNLDPGNYLMLRDTFGHVVTMMAARELGDEEYAAAAQRTLDEREPIEDRGGVRRMERSSGLANLYASLGRFGRENGLRDLVSHGTPEAWRTGPVLAECAYPDVLVAKAVTDGQALDLVLLPGAGPVRTDLAIERLVPGREYQVTGAATSTATADSEGRAIVTVDLGERLEVRVY</sequence>
<evidence type="ECO:0000259" key="2">
    <source>
        <dbReference type="Pfam" id="PF18566"/>
    </source>
</evidence>
<keyword evidence="1" id="KW-0472">Membrane</keyword>
<protein>
    <recommendedName>
        <fullName evidence="2">Linalool dehydratase/isomerase domain-containing protein</fullName>
    </recommendedName>
</protein>